<dbReference type="RefSeq" id="XP_053542729.1">
    <property type="nucleotide sequence ID" value="XM_053686754.1"/>
</dbReference>
<dbReference type="InterPro" id="IPR052626">
    <property type="entry name" value="SWT1_Regulator"/>
</dbReference>
<dbReference type="KEGG" id="ipu:108256982"/>
<evidence type="ECO:0000313" key="4">
    <source>
        <dbReference type="RefSeq" id="XP_053542729.1"/>
    </source>
</evidence>
<dbReference type="GO" id="GO:0005634">
    <property type="term" value="C:nucleus"/>
    <property type="evidence" value="ECO:0007669"/>
    <property type="project" value="TreeGrafter"/>
</dbReference>
<proteinExistence type="predicted"/>
<name>A0A9F7TMJ6_ICTPU</name>
<dbReference type="SUPFAM" id="SSF88723">
    <property type="entry name" value="PIN domain-like"/>
    <property type="match status" value="1"/>
</dbReference>
<protein>
    <submittedName>
        <fullName evidence="4">Transcriptional protein SWT1 isoform X1</fullName>
    </submittedName>
</protein>
<reference evidence="4" key="2">
    <citation type="submission" date="2025-08" db="UniProtKB">
        <authorList>
            <consortium name="RefSeq"/>
        </authorList>
    </citation>
    <scope>IDENTIFICATION</scope>
    <source>
        <tissue evidence="4">Blood</tissue>
    </source>
</reference>
<organism evidence="3 4">
    <name type="scientific">Ictalurus punctatus</name>
    <name type="common">Channel catfish</name>
    <name type="synonym">Silurus punctatus</name>
    <dbReference type="NCBI Taxonomy" id="7998"/>
    <lineage>
        <taxon>Eukaryota</taxon>
        <taxon>Metazoa</taxon>
        <taxon>Chordata</taxon>
        <taxon>Craniata</taxon>
        <taxon>Vertebrata</taxon>
        <taxon>Euteleostomi</taxon>
        <taxon>Actinopterygii</taxon>
        <taxon>Neopterygii</taxon>
        <taxon>Teleostei</taxon>
        <taxon>Ostariophysi</taxon>
        <taxon>Siluriformes</taxon>
        <taxon>Ictaluridae</taxon>
        <taxon>Ictalurus</taxon>
    </lineage>
</organism>
<feature type="compositionally biased region" description="Basic residues" evidence="1">
    <location>
        <begin position="35"/>
        <end position="53"/>
    </location>
</feature>
<dbReference type="PANTHER" id="PTHR16161">
    <property type="entry name" value="TRANSCRIPTIONAL PROTEIN SWT1"/>
    <property type="match status" value="1"/>
</dbReference>
<dbReference type="Gene3D" id="3.40.50.1010">
    <property type="entry name" value="5'-nuclease"/>
    <property type="match status" value="1"/>
</dbReference>
<dbReference type="AlphaFoldDB" id="A0A9F7TMJ6"/>
<dbReference type="Pfam" id="PF13638">
    <property type="entry name" value="PIN_4"/>
    <property type="match status" value="1"/>
</dbReference>
<sequence length="339" mass="37229">MTSFCKAKTRKRVSILVLPVPSSRSQKPEVAAATPRKKTRTKKHKKERKKRRSSSSSSEDQGTEDRERRRSSRRDKNKHACCYDASTECTETSDNDYEMQIVEELHLARSNRQLHVKVEKSYGELTSMDVDPADESATIALSQKQQQDLLIVLDTNVLLSHLDFVKRIRPHGLGALGFPTLLVPWVVLQELDSLKSRKLSKASCGLHLHLPEEPGAASLEPVHAASVSCCLLNVEDNDDLVLQCCLQYKTLYPEGTIMLCTTKDLQSEAAVCQDGRLECQDATDVSGVLRHAMPRGGGVPSCATKAAGRQELPGLQLTSHVHDGLRHATPTGGGVCGQG</sequence>
<dbReference type="Proteomes" id="UP000221080">
    <property type="component" value="Chromosome 2"/>
</dbReference>
<reference evidence="3" key="1">
    <citation type="journal article" date="2016" name="Nat. Commun.">
        <title>The channel catfish genome sequence provides insights into the evolution of scale formation in teleosts.</title>
        <authorList>
            <person name="Liu Z."/>
            <person name="Liu S."/>
            <person name="Yao J."/>
            <person name="Bao L."/>
            <person name="Zhang J."/>
            <person name="Li Y."/>
            <person name="Jiang C."/>
            <person name="Sun L."/>
            <person name="Wang R."/>
            <person name="Zhang Y."/>
            <person name="Zhou T."/>
            <person name="Zeng Q."/>
            <person name="Fu Q."/>
            <person name="Gao S."/>
            <person name="Li N."/>
            <person name="Koren S."/>
            <person name="Jiang Y."/>
            <person name="Zimin A."/>
            <person name="Xu P."/>
            <person name="Phillippy A.M."/>
            <person name="Geng X."/>
            <person name="Song L."/>
            <person name="Sun F."/>
            <person name="Li C."/>
            <person name="Wang X."/>
            <person name="Chen A."/>
            <person name="Jin Y."/>
            <person name="Yuan Z."/>
            <person name="Yang Y."/>
            <person name="Tan S."/>
            <person name="Peatman E."/>
            <person name="Lu J."/>
            <person name="Qin Z."/>
            <person name="Dunham R."/>
            <person name="Li Z."/>
            <person name="Sonstegard T."/>
            <person name="Feng J."/>
            <person name="Danzmann R.G."/>
            <person name="Schroeder S."/>
            <person name="Scheffler B."/>
            <person name="Duke M.V."/>
            <person name="Ballard L."/>
            <person name="Kucuktas H."/>
            <person name="Kaltenboeck L."/>
            <person name="Liu H."/>
            <person name="Armbruster J."/>
            <person name="Xie Y."/>
            <person name="Kirby M.L."/>
            <person name="Tian Y."/>
            <person name="Flanagan M.E."/>
            <person name="Mu W."/>
            <person name="Waldbieser G.C."/>
        </authorList>
    </citation>
    <scope>NUCLEOTIDE SEQUENCE [LARGE SCALE GENOMIC DNA]</scope>
    <source>
        <strain evidence="3">SDA103</strain>
    </source>
</reference>
<evidence type="ECO:0000313" key="3">
    <source>
        <dbReference type="Proteomes" id="UP000221080"/>
    </source>
</evidence>
<gene>
    <name evidence="4" type="primary">LOC108256982</name>
</gene>
<keyword evidence="3" id="KW-1185">Reference proteome</keyword>
<dbReference type="InterPro" id="IPR029060">
    <property type="entry name" value="PIN-like_dom_sf"/>
</dbReference>
<evidence type="ECO:0000256" key="1">
    <source>
        <dbReference type="SAM" id="MobiDB-lite"/>
    </source>
</evidence>
<accession>A0A9F7TMJ6</accession>
<feature type="compositionally biased region" description="Basic residues" evidence="1">
    <location>
        <begin position="69"/>
        <end position="79"/>
    </location>
</feature>
<evidence type="ECO:0000259" key="2">
    <source>
        <dbReference type="Pfam" id="PF13638"/>
    </source>
</evidence>
<dbReference type="GeneID" id="108256982"/>
<dbReference type="PANTHER" id="PTHR16161:SF0">
    <property type="entry name" value="TRANSCRIPTIONAL PROTEIN SWT1"/>
    <property type="match status" value="1"/>
</dbReference>
<feature type="domain" description="PIN" evidence="2">
    <location>
        <begin position="151"/>
        <end position="262"/>
    </location>
</feature>
<dbReference type="OrthoDB" id="548295at2759"/>
<dbReference type="InterPro" id="IPR002716">
    <property type="entry name" value="PIN_dom"/>
</dbReference>
<feature type="region of interest" description="Disordered" evidence="1">
    <location>
        <begin position="17"/>
        <end position="80"/>
    </location>
</feature>